<dbReference type="GO" id="GO:0046872">
    <property type="term" value="F:metal ion binding"/>
    <property type="evidence" value="ECO:0007669"/>
    <property type="project" value="UniProtKB-KW"/>
</dbReference>
<dbReference type="SUPFAM" id="SSF54862">
    <property type="entry name" value="4Fe-4S ferredoxins"/>
    <property type="match status" value="1"/>
</dbReference>
<keyword evidence="2" id="KW-0408">Iron</keyword>
<protein>
    <submittedName>
        <fullName evidence="5">2-oxoglutarate:acceptor oxidoreductase</fullName>
    </submittedName>
</protein>
<evidence type="ECO:0000256" key="2">
    <source>
        <dbReference type="ARBA" id="ARBA00023004"/>
    </source>
</evidence>
<evidence type="ECO:0000256" key="1">
    <source>
        <dbReference type="ARBA" id="ARBA00022723"/>
    </source>
</evidence>
<dbReference type="PROSITE" id="PS51379">
    <property type="entry name" value="4FE4S_FER_2"/>
    <property type="match status" value="2"/>
</dbReference>
<dbReference type="GO" id="GO:0051536">
    <property type="term" value="F:iron-sulfur cluster binding"/>
    <property type="evidence" value="ECO:0007669"/>
    <property type="project" value="UniProtKB-KW"/>
</dbReference>
<organism evidence="5 6">
    <name type="scientific">candidate division LCP-89 bacterium B3_LCP</name>
    <dbReference type="NCBI Taxonomy" id="2012998"/>
    <lineage>
        <taxon>Bacteria</taxon>
        <taxon>Pseudomonadati</taxon>
        <taxon>Bacteria division LCP-89</taxon>
    </lineage>
</organism>
<dbReference type="EMBL" id="NJBN01000001">
    <property type="protein sequence ID" value="TKJ42492.1"/>
    <property type="molecule type" value="Genomic_DNA"/>
</dbReference>
<dbReference type="PROSITE" id="PS00198">
    <property type="entry name" value="4FE4S_FER_1"/>
    <property type="match status" value="1"/>
</dbReference>
<keyword evidence="3" id="KW-0411">Iron-sulfur</keyword>
<sequence>MSENILRYDSKKKDVVILIDRNLCKGCDICIKVCKPECLALVDAPDKWEGAVVDVVNADDCTFCKLCELQCPDFGIRILRKDEVGKIQFGDTKKTAAEQ</sequence>
<keyword evidence="1" id="KW-0479">Metal-binding</keyword>
<name>A0A532V5T3_UNCL8</name>
<evidence type="ECO:0000313" key="6">
    <source>
        <dbReference type="Proteomes" id="UP000319619"/>
    </source>
</evidence>
<evidence type="ECO:0000256" key="3">
    <source>
        <dbReference type="ARBA" id="ARBA00023014"/>
    </source>
</evidence>
<evidence type="ECO:0000259" key="4">
    <source>
        <dbReference type="PROSITE" id="PS51379"/>
    </source>
</evidence>
<reference evidence="5 6" key="1">
    <citation type="submission" date="2017-06" db="EMBL/GenBank/DDBJ databases">
        <title>Novel microbial phyla capable of carbon fixation and sulfur reduction in deep-sea sediments.</title>
        <authorList>
            <person name="Huang J."/>
            <person name="Baker B."/>
            <person name="Wang Y."/>
        </authorList>
    </citation>
    <scope>NUCLEOTIDE SEQUENCE [LARGE SCALE GENOMIC DNA]</scope>
    <source>
        <strain evidence="5">B3_LCP</strain>
    </source>
</reference>
<dbReference type="InterPro" id="IPR017896">
    <property type="entry name" value="4Fe4S_Fe-S-bd"/>
</dbReference>
<gene>
    <name evidence="5" type="primary">oorD</name>
    <name evidence="5" type="ORF">CEE37_02060</name>
</gene>
<proteinExistence type="predicted"/>
<accession>A0A532V5T3</accession>
<dbReference type="Proteomes" id="UP000319619">
    <property type="component" value="Unassembled WGS sequence"/>
</dbReference>
<comment type="caution">
    <text evidence="5">The sequence shown here is derived from an EMBL/GenBank/DDBJ whole genome shotgun (WGS) entry which is preliminary data.</text>
</comment>
<dbReference type="AlphaFoldDB" id="A0A532V5T3"/>
<feature type="domain" description="4Fe-4S ferredoxin-type" evidence="4">
    <location>
        <begin position="15"/>
        <end position="44"/>
    </location>
</feature>
<dbReference type="InterPro" id="IPR017900">
    <property type="entry name" value="4Fe4S_Fe_S_CS"/>
</dbReference>
<evidence type="ECO:0000313" key="5">
    <source>
        <dbReference type="EMBL" id="TKJ42492.1"/>
    </source>
</evidence>
<dbReference type="Gene3D" id="3.30.70.20">
    <property type="match status" value="1"/>
</dbReference>
<feature type="domain" description="4Fe-4S ferredoxin-type" evidence="4">
    <location>
        <begin position="52"/>
        <end position="81"/>
    </location>
</feature>